<dbReference type="STRING" id="35608.A0A2U1MKR0"/>
<evidence type="ECO:0000259" key="2">
    <source>
        <dbReference type="SMART" id="SM00575"/>
    </source>
</evidence>
<name>A0A2U1MKR0_ARTAN</name>
<evidence type="ECO:0000256" key="1">
    <source>
        <dbReference type="SAM" id="MobiDB-lite"/>
    </source>
</evidence>
<feature type="region of interest" description="Disordered" evidence="1">
    <location>
        <begin position="111"/>
        <end position="162"/>
    </location>
</feature>
<gene>
    <name evidence="3" type="ORF">CTI12_AA368790</name>
</gene>
<proteinExistence type="predicted"/>
<dbReference type="SMART" id="SM00575">
    <property type="entry name" value="ZnF_PMZ"/>
    <property type="match status" value="1"/>
</dbReference>
<dbReference type="InterPro" id="IPR006564">
    <property type="entry name" value="Znf_PMZ"/>
</dbReference>
<dbReference type="EMBL" id="PKPP01005004">
    <property type="protein sequence ID" value="PWA61860.1"/>
    <property type="molecule type" value="Genomic_DNA"/>
</dbReference>
<sequence>MCRQWQLSGLPCGHVCAVCRVENLTNCNTWTKTWFMKTTLKATYREMVFPLDEEANWHKPGDLQTVKPPLFPKNQSGRPKEPKRFLSKNEDPKSKNCGRCGATGHNRDYCMAPLPSTQEKSKSKNSGTDKGKGVMQQTTTEHDNRKRKSSTEQQTHVEHNTDVDDEYIQNGRIYQDWDEVCWIGEQSNMISDGDVVWGGNQVWGSDNHQSNQLSSTHYHTGLMGEPSNRFGEASVLWDGQAATSSVYIQSQHESSNHYQSTWTGEQSNRLWDGGMLWGGEASNSTINPISTNAYHLDDF</sequence>
<comment type="caution">
    <text evidence="3">The sequence shown here is derived from an EMBL/GenBank/DDBJ whole genome shotgun (WGS) entry which is preliminary data.</text>
</comment>
<feature type="compositionally biased region" description="Basic and acidic residues" evidence="1">
    <location>
        <begin position="78"/>
        <end position="94"/>
    </location>
</feature>
<accession>A0A2U1MKR0</accession>
<evidence type="ECO:0000313" key="4">
    <source>
        <dbReference type="Proteomes" id="UP000245207"/>
    </source>
</evidence>
<organism evidence="3 4">
    <name type="scientific">Artemisia annua</name>
    <name type="common">Sweet wormwood</name>
    <dbReference type="NCBI Taxonomy" id="35608"/>
    <lineage>
        <taxon>Eukaryota</taxon>
        <taxon>Viridiplantae</taxon>
        <taxon>Streptophyta</taxon>
        <taxon>Embryophyta</taxon>
        <taxon>Tracheophyta</taxon>
        <taxon>Spermatophyta</taxon>
        <taxon>Magnoliopsida</taxon>
        <taxon>eudicotyledons</taxon>
        <taxon>Gunneridae</taxon>
        <taxon>Pentapetalae</taxon>
        <taxon>asterids</taxon>
        <taxon>campanulids</taxon>
        <taxon>Asterales</taxon>
        <taxon>Asteraceae</taxon>
        <taxon>Asteroideae</taxon>
        <taxon>Anthemideae</taxon>
        <taxon>Artemisiinae</taxon>
        <taxon>Artemisia</taxon>
    </lineage>
</organism>
<dbReference type="Proteomes" id="UP000245207">
    <property type="component" value="Unassembled WGS sequence"/>
</dbReference>
<dbReference type="GO" id="GO:0008270">
    <property type="term" value="F:zinc ion binding"/>
    <property type="evidence" value="ECO:0007669"/>
    <property type="project" value="InterPro"/>
</dbReference>
<dbReference type="OrthoDB" id="1938144at2759"/>
<protein>
    <recommendedName>
        <fullName evidence="2">Zinc finger PMZ-type domain-containing protein</fullName>
    </recommendedName>
</protein>
<dbReference type="AlphaFoldDB" id="A0A2U1MKR0"/>
<evidence type="ECO:0000313" key="3">
    <source>
        <dbReference type="EMBL" id="PWA61860.1"/>
    </source>
</evidence>
<reference evidence="3 4" key="1">
    <citation type="journal article" date="2018" name="Mol. Plant">
        <title>The genome of Artemisia annua provides insight into the evolution of Asteraceae family and artemisinin biosynthesis.</title>
        <authorList>
            <person name="Shen Q."/>
            <person name="Zhang L."/>
            <person name="Liao Z."/>
            <person name="Wang S."/>
            <person name="Yan T."/>
            <person name="Shi P."/>
            <person name="Liu M."/>
            <person name="Fu X."/>
            <person name="Pan Q."/>
            <person name="Wang Y."/>
            <person name="Lv Z."/>
            <person name="Lu X."/>
            <person name="Zhang F."/>
            <person name="Jiang W."/>
            <person name="Ma Y."/>
            <person name="Chen M."/>
            <person name="Hao X."/>
            <person name="Li L."/>
            <person name="Tang Y."/>
            <person name="Lv G."/>
            <person name="Zhou Y."/>
            <person name="Sun X."/>
            <person name="Brodelius P.E."/>
            <person name="Rose J.K.C."/>
            <person name="Tang K."/>
        </authorList>
    </citation>
    <scope>NUCLEOTIDE SEQUENCE [LARGE SCALE GENOMIC DNA]</scope>
    <source>
        <strain evidence="4">cv. Huhao1</strain>
        <tissue evidence="3">Leaf</tissue>
    </source>
</reference>
<feature type="compositionally biased region" description="Basic and acidic residues" evidence="1">
    <location>
        <begin position="119"/>
        <end position="132"/>
    </location>
</feature>
<feature type="domain" description="Zinc finger PMZ-type" evidence="2">
    <location>
        <begin position="2"/>
        <end position="25"/>
    </location>
</feature>
<keyword evidence="4" id="KW-1185">Reference proteome</keyword>
<feature type="region of interest" description="Disordered" evidence="1">
    <location>
        <begin position="60"/>
        <end position="99"/>
    </location>
</feature>